<dbReference type="GO" id="GO:0051539">
    <property type="term" value="F:4 iron, 4 sulfur cluster binding"/>
    <property type="evidence" value="ECO:0007669"/>
    <property type="project" value="InterPro"/>
</dbReference>
<proteinExistence type="predicted"/>
<evidence type="ECO:0000313" key="3">
    <source>
        <dbReference type="Proteomes" id="UP000241848"/>
    </source>
</evidence>
<dbReference type="AlphaFoldDB" id="A0A2T2WCZ6"/>
<dbReference type="Pfam" id="PF06463">
    <property type="entry name" value="Mob_synth_C"/>
    <property type="match status" value="1"/>
</dbReference>
<gene>
    <name evidence="2" type="ORF">C7B45_16450</name>
</gene>
<accession>A0A2T2WCZ6</accession>
<dbReference type="InterPro" id="IPR013785">
    <property type="entry name" value="Aldolase_TIM"/>
</dbReference>
<feature type="domain" description="Molybdenum cofactor biosynthesis protein A-like twitch" evidence="1">
    <location>
        <begin position="18"/>
        <end position="73"/>
    </location>
</feature>
<evidence type="ECO:0000313" key="2">
    <source>
        <dbReference type="EMBL" id="PSR20115.1"/>
    </source>
</evidence>
<dbReference type="Proteomes" id="UP000241848">
    <property type="component" value="Unassembled WGS sequence"/>
</dbReference>
<dbReference type="EMBL" id="PXYV01000085">
    <property type="protein sequence ID" value="PSR20115.1"/>
    <property type="molecule type" value="Genomic_DNA"/>
</dbReference>
<name>A0A2T2WCZ6_9FIRM</name>
<evidence type="ECO:0000259" key="1">
    <source>
        <dbReference type="Pfam" id="PF06463"/>
    </source>
</evidence>
<dbReference type="GO" id="GO:0006777">
    <property type="term" value="P:Mo-molybdopterin cofactor biosynthetic process"/>
    <property type="evidence" value="ECO:0007669"/>
    <property type="project" value="InterPro"/>
</dbReference>
<organism evidence="2 3">
    <name type="scientific">Sulfobacillus acidophilus</name>
    <dbReference type="NCBI Taxonomy" id="53633"/>
    <lineage>
        <taxon>Bacteria</taxon>
        <taxon>Bacillati</taxon>
        <taxon>Bacillota</taxon>
        <taxon>Clostridia</taxon>
        <taxon>Eubacteriales</taxon>
        <taxon>Clostridiales Family XVII. Incertae Sedis</taxon>
        <taxon>Sulfobacillus</taxon>
    </lineage>
</organism>
<protein>
    <recommendedName>
        <fullName evidence="1">Molybdenum cofactor biosynthesis protein A-like twitch domain-containing protein</fullName>
    </recommendedName>
</protein>
<sequence length="93" mass="10499">MTTVVEKSASSVRYAVVCRSCTRARLAANPRLFLCLFANQGLSLRDILRRGGTAGDLQDAVTGLWQHRSDRYSELRGRRDPLGRRLEMCQMGR</sequence>
<dbReference type="Gene3D" id="3.20.20.70">
    <property type="entry name" value="Aldolase class I"/>
    <property type="match status" value="1"/>
</dbReference>
<dbReference type="InterPro" id="IPR010505">
    <property type="entry name" value="MoaA_twitch"/>
</dbReference>
<comment type="caution">
    <text evidence="2">The sequence shown here is derived from an EMBL/GenBank/DDBJ whole genome shotgun (WGS) entry which is preliminary data.</text>
</comment>
<reference evidence="2 3" key="1">
    <citation type="journal article" date="2014" name="BMC Genomics">
        <title>Comparison of environmental and isolate Sulfobacillus genomes reveals diverse carbon, sulfur, nitrogen, and hydrogen metabolisms.</title>
        <authorList>
            <person name="Justice N.B."/>
            <person name="Norman A."/>
            <person name="Brown C.T."/>
            <person name="Singh A."/>
            <person name="Thomas B.C."/>
            <person name="Banfield J.F."/>
        </authorList>
    </citation>
    <scope>NUCLEOTIDE SEQUENCE [LARGE SCALE GENOMIC DNA]</scope>
    <source>
        <strain evidence="2">AMDSBA3</strain>
    </source>
</reference>